<dbReference type="EMBL" id="NCVQ01000008">
    <property type="protein sequence ID" value="PWZ15089.1"/>
    <property type="molecule type" value="Genomic_DNA"/>
</dbReference>
<keyword evidence="2" id="KW-1133">Transmembrane helix</keyword>
<dbReference type="InterPro" id="IPR008265">
    <property type="entry name" value="Lipase_GDSL_AS"/>
</dbReference>
<dbReference type="PROSITE" id="PS01098">
    <property type="entry name" value="LIPASE_GDSL_SER"/>
    <property type="match status" value="1"/>
</dbReference>
<dbReference type="Pfam" id="PF00657">
    <property type="entry name" value="Lipase_GDSL"/>
    <property type="match status" value="1"/>
</dbReference>
<proteinExistence type="inferred from homology"/>
<dbReference type="GO" id="GO:0006629">
    <property type="term" value="P:lipid metabolic process"/>
    <property type="evidence" value="ECO:0007669"/>
    <property type="project" value="InterPro"/>
</dbReference>
<comment type="similarity">
    <text evidence="1">Belongs to the 'GDSL' lipolytic enzyme family.</text>
</comment>
<name>A0A3L6E2L9_MAIZE</name>
<sequence length="456" mass="50267">MRRTIAAAKQSKSDITLVAEFQQDTRTHSRKPATHYSQRQQEHHLLHLSFRMVPRLGVYRCSAFSCPTTPPSQPTERHLTYPNQPATVARMEPYLQWLGIQLMELGGTAMSLLLLLLVLAASPLQQARAVGGGRPRVPAILVFGDSIVDTGNNNAVLTLTKSNFRPYGKDLNGGVPTGRFSNGRIPTDFVASRLGLKDLVPAYLGTDLSDDDLCTGVSFASGGTGYDPLTSTLVEELNMFAEYKERLAGVVGDEAAAAGIVAESLFLVCAGSDDIANNYYLAPVRPLQYDISAYVDFLVEQACDFMRQLYQQGARRIAVLGMPPVGCVPSQRTLAGGLARDCDPARNHAAQLYNSRLKEEVVLLQKELACQRIGYVDIYDVLQDMITNPCKYGFEVSTRGCCGTGDLEVSLLCNQLTAPTCPDDRKYVFWDSFHPTEKAYEIIVDYLFPRYIENLL</sequence>
<dbReference type="PANTHER" id="PTHR45642:SF3">
    <property type="entry name" value="OS09G0540400 PROTEIN"/>
    <property type="match status" value="1"/>
</dbReference>
<dbReference type="Gene3D" id="3.40.50.1110">
    <property type="entry name" value="SGNH hydrolase"/>
    <property type="match status" value="1"/>
</dbReference>
<keyword evidence="2" id="KW-0472">Membrane</keyword>
<comment type="caution">
    <text evidence="3">The sequence shown here is derived from an EMBL/GenBank/DDBJ whole genome shotgun (WGS) entry which is preliminary data.</text>
</comment>
<dbReference type="FunFam" id="3.40.50.1110:FF:000003">
    <property type="entry name" value="GDSL esterase/lipase APG"/>
    <property type="match status" value="1"/>
</dbReference>
<evidence type="ECO:0000256" key="1">
    <source>
        <dbReference type="ARBA" id="ARBA00008668"/>
    </source>
</evidence>
<dbReference type="InterPro" id="IPR050592">
    <property type="entry name" value="GDSL_lipolytic_enzyme"/>
</dbReference>
<dbReference type="SUPFAM" id="SSF52266">
    <property type="entry name" value="SGNH hydrolase"/>
    <property type="match status" value="1"/>
</dbReference>
<protein>
    <submittedName>
        <fullName evidence="3">GDSL esterase/lipase EXL3</fullName>
    </submittedName>
</protein>
<accession>A0A3L6E2L9</accession>
<dbReference type="PANTHER" id="PTHR45642">
    <property type="entry name" value="GDSL ESTERASE/LIPASE EXL3"/>
    <property type="match status" value="1"/>
</dbReference>
<dbReference type="CDD" id="cd01837">
    <property type="entry name" value="SGNH_plant_lipase_like"/>
    <property type="match status" value="1"/>
</dbReference>
<evidence type="ECO:0000313" key="3">
    <source>
        <dbReference type="EMBL" id="PWZ15089.1"/>
    </source>
</evidence>
<gene>
    <name evidence="3" type="ORF">Zm00014a_023895</name>
</gene>
<dbReference type="GO" id="GO:0016298">
    <property type="term" value="F:lipase activity"/>
    <property type="evidence" value="ECO:0007669"/>
    <property type="project" value="InterPro"/>
</dbReference>
<dbReference type="Proteomes" id="UP000251960">
    <property type="component" value="Chromosome 7"/>
</dbReference>
<dbReference type="InterPro" id="IPR001087">
    <property type="entry name" value="GDSL"/>
</dbReference>
<evidence type="ECO:0000313" key="4">
    <source>
        <dbReference type="Proteomes" id="UP000251960"/>
    </source>
</evidence>
<dbReference type="AlphaFoldDB" id="A0A3L6E2L9"/>
<dbReference type="InterPro" id="IPR036514">
    <property type="entry name" value="SGNH_hydro_sf"/>
</dbReference>
<organism evidence="3 4">
    <name type="scientific">Zea mays</name>
    <name type="common">Maize</name>
    <dbReference type="NCBI Taxonomy" id="4577"/>
    <lineage>
        <taxon>Eukaryota</taxon>
        <taxon>Viridiplantae</taxon>
        <taxon>Streptophyta</taxon>
        <taxon>Embryophyta</taxon>
        <taxon>Tracheophyta</taxon>
        <taxon>Spermatophyta</taxon>
        <taxon>Magnoliopsida</taxon>
        <taxon>Liliopsida</taxon>
        <taxon>Poales</taxon>
        <taxon>Poaceae</taxon>
        <taxon>PACMAD clade</taxon>
        <taxon>Panicoideae</taxon>
        <taxon>Andropogonodae</taxon>
        <taxon>Andropogoneae</taxon>
        <taxon>Tripsacinae</taxon>
        <taxon>Zea</taxon>
    </lineage>
</organism>
<reference evidence="3 4" key="1">
    <citation type="journal article" date="2018" name="Nat. Genet.">
        <title>Extensive intraspecific gene order and gene structural variations between Mo17 and other maize genomes.</title>
        <authorList>
            <person name="Sun S."/>
            <person name="Zhou Y."/>
            <person name="Chen J."/>
            <person name="Shi J."/>
            <person name="Zhao H."/>
            <person name="Zhao H."/>
            <person name="Song W."/>
            <person name="Zhang M."/>
            <person name="Cui Y."/>
            <person name="Dong X."/>
            <person name="Liu H."/>
            <person name="Ma X."/>
            <person name="Jiao Y."/>
            <person name="Wang B."/>
            <person name="Wei X."/>
            <person name="Stein J.C."/>
            <person name="Glaubitz J.C."/>
            <person name="Lu F."/>
            <person name="Yu G."/>
            <person name="Liang C."/>
            <person name="Fengler K."/>
            <person name="Li B."/>
            <person name="Rafalski A."/>
            <person name="Schnable P.S."/>
            <person name="Ware D.H."/>
            <person name="Buckler E.S."/>
            <person name="Lai J."/>
        </authorList>
    </citation>
    <scope>NUCLEOTIDE SEQUENCE [LARGE SCALE GENOMIC DNA]</scope>
    <source>
        <strain evidence="4">cv. Missouri 17</strain>
        <tissue evidence="3">Seedling</tissue>
    </source>
</reference>
<feature type="transmembrane region" description="Helical" evidence="2">
    <location>
        <begin position="100"/>
        <end position="121"/>
    </location>
</feature>
<evidence type="ECO:0000256" key="2">
    <source>
        <dbReference type="SAM" id="Phobius"/>
    </source>
</evidence>
<dbReference type="InterPro" id="IPR035669">
    <property type="entry name" value="SGNH_plant_lipase-like"/>
</dbReference>
<dbReference type="ExpressionAtlas" id="A0A3L6E2L9">
    <property type="expression patterns" value="baseline and differential"/>
</dbReference>
<keyword evidence="2" id="KW-0812">Transmembrane</keyword>